<reference evidence="1 2" key="1">
    <citation type="submission" date="2017-01" db="EMBL/GenBank/DDBJ databases">
        <authorList>
            <person name="Mah S.A."/>
            <person name="Swanson W.J."/>
            <person name="Moy G.W."/>
            <person name="Vacquier V.D."/>
        </authorList>
    </citation>
    <scope>NUCLEOTIDE SEQUENCE [LARGE SCALE GENOMIC DNA]</scope>
    <source>
        <strain evidence="1 2">GSMNP</strain>
    </source>
</reference>
<dbReference type="STRING" id="133412.A0A1R1YET4"/>
<keyword evidence="2" id="KW-1185">Reference proteome</keyword>
<sequence length="105" mass="11918">MEKLGLLPDCKYDETIITADGKRHNTLGKISKVPISIADFKFDAELLVMDNRKSSLILGTDWLKYHEALIDIKNSELILPVGEYDDVLNLSTSRNIVQSELESFY</sequence>
<accession>A0A1R1YET4</accession>
<dbReference type="EMBL" id="LSSN01000175">
    <property type="protein sequence ID" value="OMJ25414.1"/>
    <property type="molecule type" value="Genomic_DNA"/>
</dbReference>
<gene>
    <name evidence="1" type="ORF">AYI70_g911</name>
</gene>
<dbReference type="Proteomes" id="UP000187283">
    <property type="component" value="Unassembled WGS sequence"/>
</dbReference>
<dbReference type="AlphaFoldDB" id="A0A1R1YET4"/>
<dbReference type="CDD" id="cd00303">
    <property type="entry name" value="retropepsin_like"/>
    <property type="match status" value="1"/>
</dbReference>
<dbReference type="OrthoDB" id="6784012at2759"/>
<name>A0A1R1YET4_9FUNG</name>
<comment type="caution">
    <text evidence="1">The sequence shown here is derived from an EMBL/GenBank/DDBJ whole genome shotgun (WGS) entry which is preliminary data.</text>
</comment>
<organism evidence="1 2">
    <name type="scientific">Smittium culicis</name>
    <dbReference type="NCBI Taxonomy" id="133412"/>
    <lineage>
        <taxon>Eukaryota</taxon>
        <taxon>Fungi</taxon>
        <taxon>Fungi incertae sedis</taxon>
        <taxon>Zoopagomycota</taxon>
        <taxon>Kickxellomycotina</taxon>
        <taxon>Harpellomycetes</taxon>
        <taxon>Harpellales</taxon>
        <taxon>Legeriomycetaceae</taxon>
        <taxon>Smittium</taxon>
    </lineage>
</organism>
<protein>
    <recommendedName>
        <fullName evidence="3">DNA damage-inducible protein 1</fullName>
    </recommendedName>
</protein>
<evidence type="ECO:0000313" key="1">
    <source>
        <dbReference type="EMBL" id="OMJ25414.1"/>
    </source>
</evidence>
<dbReference type="InterPro" id="IPR021109">
    <property type="entry name" value="Peptidase_aspartic_dom_sf"/>
</dbReference>
<evidence type="ECO:0000313" key="2">
    <source>
        <dbReference type="Proteomes" id="UP000187283"/>
    </source>
</evidence>
<proteinExistence type="predicted"/>
<evidence type="ECO:0008006" key="3">
    <source>
        <dbReference type="Google" id="ProtNLM"/>
    </source>
</evidence>
<dbReference type="Gene3D" id="2.40.70.10">
    <property type="entry name" value="Acid Proteases"/>
    <property type="match status" value="1"/>
</dbReference>
<dbReference type="Pfam" id="PF08284">
    <property type="entry name" value="RVP_2"/>
    <property type="match status" value="1"/>
</dbReference>